<keyword evidence="3 6" id="KW-0378">Hydrolase</keyword>
<feature type="signal peptide" evidence="8">
    <location>
        <begin position="1"/>
        <end position="25"/>
    </location>
</feature>
<dbReference type="SUPFAM" id="SSF51445">
    <property type="entry name" value="(Trans)glycosidases"/>
    <property type="match status" value="1"/>
</dbReference>
<gene>
    <name evidence="10" type="ORF">BSF38_01140</name>
</gene>
<evidence type="ECO:0000256" key="4">
    <source>
        <dbReference type="ARBA" id="ARBA00023024"/>
    </source>
</evidence>
<evidence type="ECO:0000259" key="9">
    <source>
        <dbReference type="PROSITE" id="PS51910"/>
    </source>
</evidence>
<keyword evidence="11" id="KW-1185">Reference proteome</keyword>
<dbReference type="SMART" id="SM00636">
    <property type="entry name" value="Glyco_18"/>
    <property type="match status" value="1"/>
</dbReference>
<evidence type="ECO:0000256" key="7">
    <source>
        <dbReference type="RuleBase" id="RU004453"/>
    </source>
</evidence>
<evidence type="ECO:0000256" key="3">
    <source>
        <dbReference type="ARBA" id="ARBA00022801"/>
    </source>
</evidence>
<keyword evidence="4" id="KW-0119">Carbohydrate metabolism</keyword>
<protein>
    <recommendedName>
        <fullName evidence="2">chitinase</fullName>
        <ecNumber evidence="2">3.2.1.14</ecNumber>
    </recommendedName>
</protein>
<dbReference type="Gene3D" id="3.20.20.80">
    <property type="entry name" value="Glycosidases"/>
    <property type="match status" value="1"/>
</dbReference>
<dbReference type="InterPro" id="IPR017853">
    <property type="entry name" value="GH"/>
</dbReference>
<comment type="catalytic activity">
    <reaction evidence="1">
        <text>Random endo-hydrolysis of N-acetyl-beta-D-glucosaminide (1-&gt;4)-beta-linkages in chitin and chitodextrins.</text>
        <dbReference type="EC" id="3.2.1.14"/>
    </reaction>
</comment>
<dbReference type="PROSITE" id="PS51910">
    <property type="entry name" value="GH18_2"/>
    <property type="match status" value="1"/>
</dbReference>
<evidence type="ECO:0000313" key="11">
    <source>
        <dbReference type="Proteomes" id="UP000186309"/>
    </source>
</evidence>
<dbReference type="GO" id="GO:0005576">
    <property type="term" value="C:extracellular region"/>
    <property type="evidence" value="ECO:0007669"/>
    <property type="project" value="TreeGrafter"/>
</dbReference>
<organism evidence="10 11">
    <name type="scientific">Paludisphaera borealis</name>
    <dbReference type="NCBI Taxonomy" id="1387353"/>
    <lineage>
        <taxon>Bacteria</taxon>
        <taxon>Pseudomonadati</taxon>
        <taxon>Planctomycetota</taxon>
        <taxon>Planctomycetia</taxon>
        <taxon>Isosphaerales</taxon>
        <taxon>Isosphaeraceae</taxon>
        <taxon>Paludisphaera</taxon>
    </lineage>
</organism>
<dbReference type="KEGG" id="pbor:BSF38_01140"/>
<keyword evidence="4" id="KW-0624">Polysaccharide degradation</keyword>
<feature type="domain" description="GH18" evidence="9">
    <location>
        <begin position="31"/>
        <end position="368"/>
    </location>
</feature>
<dbReference type="SUPFAM" id="SSF54556">
    <property type="entry name" value="Chitinase insertion domain"/>
    <property type="match status" value="1"/>
</dbReference>
<evidence type="ECO:0000256" key="2">
    <source>
        <dbReference type="ARBA" id="ARBA00012729"/>
    </source>
</evidence>
<dbReference type="Gene3D" id="3.10.50.10">
    <property type="match status" value="1"/>
</dbReference>
<dbReference type="InterPro" id="IPR001223">
    <property type="entry name" value="Glyco_hydro18_cat"/>
</dbReference>
<keyword evidence="4" id="KW-0146">Chitin degradation</keyword>
<evidence type="ECO:0000256" key="8">
    <source>
        <dbReference type="SAM" id="SignalP"/>
    </source>
</evidence>
<evidence type="ECO:0000313" key="10">
    <source>
        <dbReference type="EMBL" id="APW59709.1"/>
    </source>
</evidence>
<dbReference type="GO" id="GO:0006032">
    <property type="term" value="P:chitin catabolic process"/>
    <property type="evidence" value="ECO:0007669"/>
    <property type="project" value="UniProtKB-KW"/>
</dbReference>
<dbReference type="InterPro" id="IPR029070">
    <property type="entry name" value="Chitinase_insertion_sf"/>
</dbReference>
<accession>A0A1U7CLA5</accession>
<evidence type="ECO:0000256" key="5">
    <source>
        <dbReference type="ARBA" id="ARBA00023295"/>
    </source>
</evidence>
<dbReference type="PROSITE" id="PS01095">
    <property type="entry name" value="GH18_1"/>
    <property type="match status" value="1"/>
</dbReference>
<dbReference type="InterPro" id="IPR011583">
    <property type="entry name" value="Chitinase_II/V-like_cat"/>
</dbReference>
<name>A0A1U7CLA5_9BACT</name>
<keyword evidence="8" id="KW-0732">Signal</keyword>
<keyword evidence="5 6" id="KW-0326">Glycosidase</keyword>
<reference evidence="11" key="1">
    <citation type="submission" date="2016-12" db="EMBL/GenBank/DDBJ databases">
        <title>Comparative genomics of four Isosphaeraceae planctomycetes: a common pool of plasmids and glycoside hydrolase genes.</title>
        <authorList>
            <person name="Ivanova A."/>
        </authorList>
    </citation>
    <scope>NUCLEOTIDE SEQUENCE [LARGE SCALE GENOMIC DNA]</scope>
    <source>
        <strain evidence="11">PX4</strain>
    </source>
</reference>
<dbReference type="EMBL" id="CP019082">
    <property type="protein sequence ID" value="APW59709.1"/>
    <property type="molecule type" value="Genomic_DNA"/>
</dbReference>
<proteinExistence type="inferred from homology"/>
<evidence type="ECO:0000256" key="1">
    <source>
        <dbReference type="ARBA" id="ARBA00000822"/>
    </source>
</evidence>
<comment type="similarity">
    <text evidence="7">Belongs to the glycosyl hydrolase 18 family.</text>
</comment>
<dbReference type="EC" id="3.2.1.14" evidence="2"/>
<dbReference type="STRING" id="1387353.BSF38_01140"/>
<dbReference type="GO" id="GO:0008843">
    <property type="term" value="F:endochitinase activity"/>
    <property type="evidence" value="ECO:0007669"/>
    <property type="project" value="UniProtKB-EC"/>
</dbReference>
<evidence type="ECO:0000256" key="6">
    <source>
        <dbReference type="RuleBase" id="RU000489"/>
    </source>
</evidence>
<sequence length="371" mass="41277">MRRTALRRMIAAPVLLAGLLSSGFAADVEAKRDKVFVGYLYGSPRDVNFSLYTHLCHAFVTAGPDGKLNRGRSAPDRDLTTLAHKAGVKVLISLGGWGWDKQFAAIVASPEAEKLYVDSVVKMLDEFDYDGLDLDWEYPDTAKEVEGFERLTRTLRARIDAIGKMKNRPMNLTMAASSNQGTLEWLKKDFLVENMDWVNVMTYDYAGDWTPYAGHNSPLFPSTKEPTKTPKSIEATMLYLLEKRGIPADRLAVGLPLYGRGFNVAKPYDSTKGAPKKRLPNLDYRGIVGLEKEGWKRSWDEEIKAPWLTAPDGAAVVGYDDAESIRLKTEWAMSKGFRGVFFWQVAGDRLPTGGNPLQEAARKAWEAGSGK</sequence>
<dbReference type="PANTHER" id="PTHR11177:SF317">
    <property type="entry name" value="CHITINASE 12-RELATED"/>
    <property type="match status" value="1"/>
</dbReference>
<dbReference type="GO" id="GO:0008061">
    <property type="term" value="F:chitin binding"/>
    <property type="evidence" value="ECO:0007669"/>
    <property type="project" value="InterPro"/>
</dbReference>
<dbReference type="GO" id="GO:0005975">
    <property type="term" value="P:carbohydrate metabolic process"/>
    <property type="evidence" value="ECO:0007669"/>
    <property type="project" value="InterPro"/>
</dbReference>
<dbReference type="PANTHER" id="PTHR11177">
    <property type="entry name" value="CHITINASE"/>
    <property type="match status" value="1"/>
</dbReference>
<dbReference type="OrthoDB" id="9812811at2"/>
<dbReference type="Pfam" id="PF00704">
    <property type="entry name" value="Glyco_hydro_18"/>
    <property type="match status" value="1"/>
</dbReference>
<dbReference type="InterPro" id="IPR050314">
    <property type="entry name" value="Glycosyl_Hydrlase_18"/>
</dbReference>
<dbReference type="AlphaFoldDB" id="A0A1U7CLA5"/>
<dbReference type="Proteomes" id="UP000186309">
    <property type="component" value="Chromosome"/>
</dbReference>
<feature type="chain" id="PRO_5012233937" description="chitinase" evidence="8">
    <location>
        <begin position="26"/>
        <end position="371"/>
    </location>
</feature>
<dbReference type="InterPro" id="IPR001579">
    <property type="entry name" value="Glyco_hydro_18_chit_AS"/>
</dbReference>
<dbReference type="RefSeq" id="WP_076343850.1">
    <property type="nucleotide sequence ID" value="NZ_CP019082.1"/>
</dbReference>